<organism evidence="3">
    <name type="scientific">Pectinophora gossypiella</name>
    <name type="common">Cotton pink bollworm</name>
    <name type="synonym">Depressaria gossypiella</name>
    <dbReference type="NCBI Taxonomy" id="13191"/>
    <lineage>
        <taxon>Eukaryota</taxon>
        <taxon>Metazoa</taxon>
        <taxon>Ecdysozoa</taxon>
        <taxon>Arthropoda</taxon>
        <taxon>Hexapoda</taxon>
        <taxon>Insecta</taxon>
        <taxon>Pterygota</taxon>
        <taxon>Neoptera</taxon>
        <taxon>Endopterygota</taxon>
        <taxon>Lepidoptera</taxon>
        <taxon>Glossata</taxon>
        <taxon>Ditrysia</taxon>
        <taxon>Gelechioidea</taxon>
        <taxon>Gelechiidae</taxon>
        <taxon>Apatetrinae</taxon>
        <taxon>Pectinophora</taxon>
    </lineage>
</organism>
<dbReference type="PANTHER" id="PTHR46599">
    <property type="entry name" value="PIGGYBAC TRANSPOSABLE ELEMENT-DERIVED PROTEIN 4"/>
    <property type="match status" value="1"/>
</dbReference>
<dbReference type="PANTHER" id="PTHR46599:SF3">
    <property type="entry name" value="PIGGYBAC TRANSPOSABLE ELEMENT-DERIVED PROTEIN 4"/>
    <property type="match status" value="1"/>
</dbReference>
<feature type="region of interest" description="Disordered" evidence="1">
    <location>
        <begin position="1"/>
        <end position="32"/>
    </location>
</feature>
<evidence type="ECO:0000256" key="1">
    <source>
        <dbReference type="SAM" id="MobiDB-lite"/>
    </source>
</evidence>
<feature type="domain" description="PiggyBac transposable element-derived protein" evidence="2">
    <location>
        <begin position="49"/>
        <end position="153"/>
    </location>
</feature>
<feature type="compositionally biased region" description="Acidic residues" evidence="1">
    <location>
        <begin position="1"/>
        <end position="27"/>
    </location>
</feature>
<gene>
    <name evidence="3" type="ORF">g.7603</name>
</gene>
<dbReference type="AlphaFoldDB" id="A0A1E1WDV4"/>
<evidence type="ECO:0000313" key="3">
    <source>
        <dbReference type="EMBL" id="JAT85139.1"/>
    </source>
</evidence>
<proteinExistence type="predicted"/>
<name>A0A1E1WDV4_PECGO</name>
<feature type="non-terminal residue" evidence="3">
    <location>
        <position position="1"/>
    </location>
</feature>
<dbReference type="OrthoDB" id="5876240at2759"/>
<evidence type="ECO:0000259" key="2">
    <source>
        <dbReference type="Pfam" id="PF13843"/>
    </source>
</evidence>
<reference evidence="3" key="1">
    <citation type="submission" date="2015-09" db="EMBL/GenBank/DDBJ databases">
        <title>De novo assembly of Pectinophora gossypiella (Pink Bollworm) gut transcriptome.</title>
        <authorList>
            <person name="Tassone E.E."/>
        </authorList>
    </citation>
    <scope>NUCLEOTIDE SEQUENCE</scope>
</reference>
<accession>A0A1E1WDV4</accession>
<protein>
    <recommendedName>
        <fullName evidence="2">PiggyBac transposable element-derived protein domain-containing protein</fullName>
    </recommendedName>
</protein>
<dbReference type="EMBL" id="GDQN01005915">
    <property type="protein sequence ID" value="JAT85139.1"/>
    <property type="molecule type" value="Transcribed_RNA"/>
</dbReference>
<dbReference type="Pfam" id="PF13843">
    <property type="entry name" value="DDE_Tnp_1_7"/>
    <property type="match status" value="1"/>
</dbReference>
<dbReference type="InterPro" id="IPR029526">
    <property type="entry name" value="PGBD"/>
</dbReference>
<sequence>ASSDTETDDDDVDPANNSGDEDDEWADEREQPRLDFTATPVVNAGTAESPFDFFNLFFNLSFWQTLVASVNTHAIQVLLEANSENARINRWKDTNVAEMQIFMGLLFHMGHIRLPRINDYWRRDILFNFSFRRFMSRDRFLLILRNLCFSSPGNIVVKIL</sequence>